<sequence length="617" mass="64029">MGGHSGGRSPQTDRIVFGVTAVLTLAFVVWGGVATDSLESVSTDMLEGLIHNGGWAFMLAATGFVVFALWLAVSRYGKITLGQEGEEPEFRTVSWVAMMFSAGMGIGLMFYGVSEPLAHFTTPPPGTDPADDAAAMEISMATTLFHWTLHPWAIYAVVGLAIAYNTFRRRRRQTISSVFVPLIGEKHAHGAWGRVIDILAIFATLFGSAASLGLGALQIGSGFEELDWMDNAGTGLLVAIIAVLTVAFVASAVSGVEKGIQWLSNINMVLALLLVLFVFVAGPTVIMLDLLPTSIGSYLNELPQLIGRTEASSGEGVSDWLGSWTVFYWAWWISWTPFVGMFIARISRGRTIRQFVGGVILVPSTVSLLWFAVFGGSSMHVKQDGGLKGDDTPEAQLFGLLHEYPIATVTSLLVMILVGIFFVSGADAASIVMGTLSQKGSMEPGRLVVIFWGVVTGAVAAIMLLIGDGKDNALTGLQNLTILVAAPFTLVMIGMCVALMRDLRHDPLIVRGEHGIEAVERAVIAGHEQYEGEFEIQIKPAEDVDDGMEGGGPGSGGPGLGGPGDSGGPGGPGGPGAGGGGPSSGADGDPGSGAGGGGADGGTGPGGGASPQPDPVR</sequence>
<feature type="transmembrane region" description="Helical" evidence="9">
    <location>
        <begin position="355"/>
        <end position="374"/>
    </location>
</feature>
<dbReference type="GO" id="GO:0005886">
    <property type="term" value="C:plasma membrane"/>
    <property type="evidence" value="ECO:0007669"/>
    <property type="project" value="UniProtKB-SubCell"/>
</dbReference>
<feature type="transmembrane region" description="Helical" evidence="9">
    <location>
        <begin position="15"/>
        <end position="33"/>
    </location>
</feature>
<proteinExistence type="inferred from homology"/>
<evidence type="ECO:0000256" key="1">
    <source>
        <dbReference type="ARBA" id="ARBA00004651"/>
    </source>
</evidence>
<evidence type="ECO:0000256" key="8">
    <source>
        <dbReference type="SAM" id="MobiDB-lite"/>
    </source>
</evidence>
<evidence type="ECO:0000313" key="10">
    <source>
        <dbReference type="EMBL" id="GHE52554.1"/>
    </source>
</evidence>
<evidence type="ECO:0000256" key="5">
    <source>
        <dbReference type="ARBA" id="ARBA00022692"/>
    </source>
</evidence>
<dbReference type="AlphaFoldDB" id="A0A918ZGU2"/>
<accession>A0A918ZGU2</accession>
<feature type="transmembrane region" description="Helical" evidence="9">
    <location>
        <begin position="93"/>
        <end position="113"/>
    </location>
</feature>
<reference evidence="10" key="2">
    <citation type="submission" date="2020-09" db="EMBL/GenBank/DDBJ databases">
        <authorList>
            <person name="Sun Q."/>
            <person name="Ohkuma M."/>
        </authorList>
    </citation>
    <scope>NUCLEOTIDE SEQUENCE</scope>
    <source>
        <strain evidence="10">JCM 4784</strain>
    </source>
</reference>
<evidence type="ECO:0000256" key="2">
    <source>
        <dbReference type="ARBA" id="ARBA00005658"/>
    </source>
</evidence>
<comment type="caution">
    <text evidence="10">The sequence shown here is derived from an EMBL/GenBank/DDBJ whole genome shotgun (WGS) entry which is preliminary data.</text>
</comment>
<gene>
    <name evidence="10" type="ORF">GCM10018785_22750</name>
</gene>
<dbReference type="GO" id="GO:0022857">
    <property type="term" value="F:transmembrane transporter activity"/>
    <property type="evidence" value="ECO:0007669"/>
    <property type="project" value="InterPro"/>
</dbReference>
<feature type="transmembrane region" description="Helical" evidence="9">
    <location>
        <begin position="236"/>
        <end position="256"/>
    </location>
</feature>
<evidence type="ECO:0000313" key="11">
    <source>
        <dbReference type="Proteomes" id="UP000608024"/>
    </source>
</evidence>
<reference evidence="10" key="1">
    <citation type="journal article" date="2014" name="Int. J. Syst. Evol. Microbiol.">
        <title>Complete genome sequence of Corynebacterium casei LMG S-19264T (=DSM 44701T), isolated from a smear-ripened cheese.</title>
        <authorList>
            <consortium name="US DOE Joint Genome Institute (JGI-PGF)"/>
            <person name="Walter F."/>
            <person name="Albersmeier A."/>
            <person name="Kalinowski J."/>
            <person name="Ruckert C."/>
        </authorList>
    </citation>
    <scope>NUCLEOTIDE SEQUENCE</scope>
    <source>
        <strain evidence="10">JCM 4784</strain>
    </source>
</reference>
<feature type="transmembrane region" description="Helical" evidence="9">
    <location>
        <begin position="53"/>
        <end position="73"/>
    </location>
</feature>
<evidence type="ECO:0000256" key="9">
    <source>
        <dbReference type="SAM" id="Phobius"/>
    </source>
</evidence>
<feature type="transmembrane region" description="Helical" evidence="9">
    <location>
        <begin position="326"/>
        <end position="343"/>
    </location>
</feature>
<evidence type="ECO:0000256" key="3">
    <source>
        <dbReference type="ARBA" id="ARBA00022448"/>
    </source>
</evidence>
<keyword evidence="11" id="KW-1185">Reference proteome</keyword>
<evidence type="ECO:0000256" key="6">
    <source>
        <dbReference type="ARBA" id="ARBA00022989"/>
    </source>
</evidence>
<dbReference type="Proteomes" id="UP000608024">
    <property type="component" value="Unassembled WGS sequence"/>
</dbReference>
<feature type="transmembrane region" description="Helical" evidence="9">
    <location>
        <begin position="268"/>
        <end position="288"/>
    </location>
</feature>
<dbReference type="InterPro" id="IPR000060">
    <property type="entry name" value="BCCT_transptr"/>
</dbReference>
<organism evidence="10 11">
    <name type="scientific">Streptomyces longispororuber</name>
    <dbReference type="NCBI Taxonomy" id="68230"/>
    <lineage>
        <taxon>Bacteria</taxon>
        <taxon>Bacillati</taxon>
        <taxon>Actinomycetota</taxon>
        <taxon>Actinomycetes</taxon>
        <taxon>Kitasatosporales</taxon>
        <taxon>Streptomycetaceae</taxon>
        <taxon>Streptomyces</taxon>
    </lineage>
</organism>
<evidence type="ECO:0000256" key="7">
    <source>
        <dbReference type="ARBA" id="ARBA00023136"/>
    </source>
</evidence>
<dbReference type="NCBIfam" id="TIGR00842">
    <property type="entry name" value="bcct"/>
    <property type="match status" value="1"/>
</dbReference>
<name>A0A918ZGU2_9ACTN</name>
<protein>
    <submittedName>
        <fullName evidence="10">BCCT family transporter</fullName>
    </submittedName>
</protein>
<feature type="transmembrane region" description="Helical" evidence="9">
    <location>
        <begin position="149"/>
        <end position="167"/>
    </location>
</feature>
<dbReference type="EMBL" id="BNBT01000024">
    <property type="protein sequence ID" value="GHE52554.1"/>
    <property type="molecule type" value="Genomic_DNA"/>
</dbReference>
<evidence type="ECO:0000256" key="4">
    <source>
        <dbReference type="ARBA" id="ARBA00022475"/>
    </source>
</evidence>
<keyword evidence="4" id="KW-1003">Cell membrane</keyword>
<feature type="region of interest" description="Disordered" evidence="8">
    <location>
        <begin position="543"/>
        <end position="617"/>
    </location>
</feature>
<dbReference type="InterPro" id="IPR018093">
    <property type="entry name" value="BCCT_CS"/>
</dbReference>
<feature type="transmembrane region" description="Helical" evidence="9">
    <location>
        <begin position="447"/>
        <end position="467"/>
    </location>
</feature>
<feature type="compositionally biased region" description="Gly residues" evidence="8">
    <location>
        <begin position="549"/>
        <end position="609"/>
    </location>
</feature>
<comment type="subcellular location">
    <subcellularLocation>
        <location evidence="1">Cell membrane</location>
        <topology evidence="1">Multi-pass membrane protein</topology>
    </subcellularLocation>
</comment>
<keyword evidence="7 9" id="KW-0472">Membrane</keyword>
<dbReference type="Pfam" id="PF02028">
    <property type="entry name" value="BCCT"/>
    <property type="match status" value="1"/>
</dbReference>
<keyword evidence="5 9" id="KW-0812">Transmembrane</keyword>
<dbReference type="PANTHER" id="PTHR30047:SF7">
    <property type="entry name" value="HIGH-AFFINITY CHOLINE TRANSPORT PROTEIN"/>
    <property type="match status" value="1"/>
</dbReference>
<feature type="transmembrane region" description="Helical" evidence="9">
    <location>
        <begin position="195"/>
        <end position="216"/>
    </location>
</feature>
<dbReference type="PANTHER" id="PTHR30047">
    <property type="entry name" value="HIGH-AFFINITY CHOLINE TRANSPORT PROTEIN-RELATED"/>
    <property type="match status" value="1"/>
</dbReference>
<keyword evidence="6 9" id="KW-1133">Transmembrane helix</keyword>
<feature type="transmembrane region" description="Helical" evidence="9">
    <location>
        <begin position="479"/>
        <end position="500"/>
    </location>
</feature>
<dbReference type="PROSITE" id="PS01303">
    <property type="entry name" value="BCCT"/>
    <property type="match status" value="1"/>
</dbReference>
<comment type="similarity">
    <text evidence="2">Belongs to the BCCT transporter (TC 2.A.15) family.</text>
</comment>
<feature type="transmembrane region" description="Helical" evidence="9">
    <location>
        <begin position="404"/>
        <end position="426"/>
    </location>
</feature>
<keyword evidence="3" id="KW-0813">Transport</keyword>